<dbReference type="NCBIfam" id="NF037970">
    <property type="entry name" value="vanZ_1"/>
    <property type="match status" value="1"/>
</dbReference>
<dbReference type="RefSeq" id="WP_155112517.1">
    <property type="nucleotide sequence ID" value="NZ_WMIB01000010.1"/>
</dbReference>
<feature type="transmembrane region" description="Helical" evidence="1">
    <location>
        <begin position="5"/>
        <end position="24"/>
    </location>
</feature>
<proteinExistence type="predicted"/>
<feature type="transmembrane region" description="Helical" evidence="1">
    <location>
        <begin position="44"/>
        <end position="63"/>
    </location>
</feature>
<dbReference type="Pfam" id="PF04892">
    <property type="entry name" value="VanZ"/>
    <property type="match status" value="1"/>
</dbReference>
<evidence type="ECO:0000313" key="3">
    <source>
        <dbReference type="EMBL" id="MTH53989.1"/>
    </source>
</evidence>
<keyword evidence="1" id="KW-0812">Transmembrane</keyword>
<dbReference type="OrthoDB" id="291892at2"/>
<evidence type="ECO:0000313" key="4">
    <source>
        <dbReference type="Proteomes" id="UP000434639"/>
    </source>
</evidence>
<comment type="caution">
    <text evidence="3">The sequence shown here is derived from an EMBL/GenBank/DDBJ whole genome shotgun (WGS) entry which is preliminary data.</text>
</comment>
<feature type="transmembrane region" description="Helical" evidence="1">
    <location>
        <begin position="70"/>
        <end position="91"/>
    </location>
</feature>
<dbReference type="EMBL" id="WMIB01000010">
    <property type="protein sequence ID" value="MTH53989.1"/>
    <property type="molecule type" value="Genomic_DNA"/>
</dbReference>
<dbReference type="InterPro" id="IPR006976">
    <property type="entry name" value="VanZ-like"/>
</dbReference>
<feature type="domain" description="VanZ-like" evidence="2">
    <location>
        <begin position="36"/>
        <end position="118"/>
    </location>
</feature>
<name>A0A7X2S5F5_9BACI</name>
<gene>
    <name evidence="3" type="ORF">GKZ89_11280</name>
</gene>
<reference evidence="3 4" key="1">
    <citation type="journal article" date="2017" name="Int. J. Syst. Evol. Microbiol.">
        <title>Bacillus mangrovi sp. nov., isolated from a sediment sample from a mangrove forest.</title>
        <authorList>
            <person name="Gupta V."/>
            <person name="Singh P.K."/>
            <person name="Korpole S."/>
            <person name="Tanuku N.R.S."/>
            <person name="Pinnaka A.K."/>
        </authorList>
    </citation>
    <scope>NUCLEOTIDE SEQUENCE [LARGE SCALE GENOMIC DNA]</scope>
    <source>
        <strain evidence="3 4">KCTC 33872</strain>
    </source>
</reference>
<keyword evidence="4" id="KW-1185">Reference proteome</keyword>
<accession>A0A7X2S5F5</accession>
<sequence>MKKAWYWVLTIAPIAYMWLIWMLSSVPGDPDAADTWEAAVKDSLHFIEFGILYWLFAFALIVHGKWSKQTSLLIVLVCIGYGAIDEIHQMYTPFRTATWFDLFKDAVGVTVSYLIMRWTYFKRADHFLHKLELLNRRNGE</sequence>
<feature type="transmembrane region" description="Helical" evidence="1">
    <location>
        <begin position="97"/>
        <end position="116"/>
    </location>
</feature>
<dbReference type="AlphaFoldDB" id="A0A7X2S5F5"/>
<dbReference type="Proteomes" id="UP000434639">
    <property type="component" value="Unassembled WGS sequence"/>
</dbReference>
<protein>
    <recommendedName>
        <fullName evidence="2">VanZ-like domain-containing protein</fullName>
    </recommendedName>
</protein>
<evidence type="ECO:0000256" key="1">
    <source>
        <dbReference type="SAM" id="Phobius"/>
    </source>
</evidence>
<keyword evidence="1" id="KW-1133">Transmembrane helix</keyword>
<keyword evidence="1" id="KW-0472">Membrane</keyword>
<evidence type="ECO:0000259" key="2">
    <source>
        <dbReference type="Pfam" id="PF04892"/>
    </source>
</evidence>
<organism evidence="3 4">
    <name type="scientific">Metabacillus mangrovi</name>
    <dbReference type="NCBI Taxonomy" id="1491830"/>
    <lineage>
        <taxon>Bacteria</taxon>
        <taxon>Bacillati</taxon>
        <taxon>Bacillota</taxon>
        <taxon>Bacilli</taxon>
        <taxon>Bacillales</taxon>
        <taxon>Bacillaceae</taxon>
        <taxon>Metabacillus</taxon>
    </lineage>
</organism>